<dbReference type="GO" id="GO:0003677">
    <property type="term" value="F:DNA binding"/>
    <property type="evidence" value="ECO:0007669"/>
    <property type="project" value="UniProtKB-KW"/>
</dbReference>
<dbReference type="PANTHER" id="PTHR33568">
    <property type="entry name" value="DNA POLYMERASE"/>
    <property type="match status" value="1"/>
</dbReference>
<dbReference type="Pfam" id="PF03175">
    <property type="entry name" value="DNA_pol_B_2"/>
    <property type="match status" value="2"/>
</dbReference>
<keyword evidence="2 8" id="KW-0808">Transferase</keyword>
<keyword evidence="6 8" id="KW-0238">DNA-binding</keyword>
<dbReference type="PROSITE" id="PS00116">
    <property type="entry name" value="DNA_POLYMERASE_B"/>
    <property type="match status" value="1"/>
</dbReference>
<keyword evidence="4 8" id="KW-0235">DNA replication</keyword>
<dbReference type="InterPro" id="IPR012337">
    <property type="entry name" value="RNaseH-like_sf"/>
</dbReference>
<feature type="region of interest" description="Disordered" evidence="9">
    <location>
        <begin position="714"/>
        <end position="761"/>
    </location>
</feature>
<dbReference type="PRINTS" id="PR00106">
    <property type="entry name" value="DNAPOLB"/>
</dbReference>
<dbReference type="EC" id="2.7.7.7" evidence="8"/>
<comment type="caution">
    <text evidence="11">The sequence shown here is derived from an EMBL/GenBank/DDBJ whole genome shotgun (WGS) entry which is preliminary data.</text>
</comment>
<feature type="domain" description="DNA-directed DNA polymerase family B mitochondria/virus" evidence="10">
    <location>
        <begin position="264"/>
        <end position="555"/>
    </location>
</feature>
<dbReference type="SUPFAM" id="SSF53098">
    <property type="entry name" value="Ribonuclease H-like"/>
    <property type="match status" value="1"/>
</dbReference>
<evidence type="ECO:0000256" key="2">
    <source>
        <dbReference type="ARBA" id="ARBA00022679"/>
    </source>
</evidence>
<dbReference type="InterPro" id="IPR017964">
    <property type="entry name" value="DNA-dir_DNA_pol_B_CS"/>
</dbReference>
<accession>A0ABD3ACS2</accession>
<reference evidence="11 12" key="1">
    <citation type="submission" date="2024-11" db="EMBL/GenBank/DDBJ databases">
        <title>A near-complete genome assembly of Cinchona calisaya.</title>
        <authorList>
            <person name="Lian D.C."/>
            <person name="Zhao X.W."/>
            <person name="Wei L."/>
        </authorList>
    </citation>
    <scope>NUCLEOTIDE SEQUENCE [LARGE SCALE GENOMIC DNA]</scope>
    <source>
        <tissue evidence="11">Nenye</tissue>
    </source>
</reference>
<comment type="similarity">
    <text evidence="1 8">Belongs to the DNA polymerase type-B family.</text>
</comment>
<sequence>MIEQQVRLYGEKYQDAVIKGVFLNIYYESKDSLKSLDCPNISDMIGKIIKVMDSDMISGNLPEVKSLMYEKSRIPSKISAIKDNNIKECRPFIVADIETVMVNNVHVPYAAVYLVVKPDDDLTSIPSYSIQIFFSENHITFYPNFEERSQRILFEFLSNLEECVKKNRRLRTVYFHNFARFDGIFILRYYADRGNKYKIKPLVRNHKLYELKVYIGDNLFLHFRDSCTLLPSSLASLGRTLCPELGPKGSIPHDDLVVSDLQAQEINWFKYQIDIEDVMTVSALSLKIFRKKYFDDNTFHINIPTRNQDTFIRRGYYGGHVDVYKPYGENLYYYDVNSLYPFIMKSYPMPCGVPVWKNNLEGVGLDSLFGFIEAYVVCPTSISHPFLPYKDKFGTLLFPTGKFIGVFYSEELKFARDLGYQIIPLKGYLFEKKSSPFESFISDLYESRLEAKKAGDEPMTFIYKILMNSLYGRFGMNPESTVTEICNQKKYEELMKMDNFQSTEKLTDHYYIVNYITNSSFVDDDDWKAPKMSAVQLAAAITACARIHMYPHISRPDCYYTDTDSIVLGSPLSDDLVSSIVLGKFKLEYHVKRGIFLAPKSYMLDIEDDRHIIKHKGPAKDLVTSEWFQKQFADLSLTKQIPIHANFRIYWKKLQIGRKDIIIKLGLPQSLERENVYDSNNVWIDTRPINVIDLGTQDATTIFKYELLRKNGESVSQSTTEGQKTTTIQPTLYNTKPKAKEAKKAKKDHDNSSPDRPKPDE</sequence>
<evidence type="ECO:0000256" key="6">
    <source>
        <dbReference type="ARBA" id="ARBA00023125"/>
    </source>
</evidence>
<dbReference type="SMART" id="SM00486">
    <property type="entry name" value="POLBc"/>
    <property type="match status" value="1"/>
</dbReference>
<evidence type="ECO:0000259" key="10">
    <source>
        <dbReference type="Pfam" id="PF03175"/>
    </source>
</evidence>
<evidence type="ECO:0000256" key="9">
    <source>
        <dbReference type="SAM" id="MobiDB-lite"/>
    </source>
</evidence>
<dbReference type="GO" id="GO:0003887">
    <property type="term" value="F:DNA-directed DNA polymerase activity"/>
    <property type="evidence" value="ECO:0007669"/>
    <property type="project" value="UniProtKB-KW"/>
</dbReference>
<keyword evidence="5 8" id="KW-0239">DNA-directed DNA polymerase</keyword>
<evidence type="ECO:0000256" key="1">
    <source>
        <dbReference type="ARBA" id="ARBA00005755"/>
    </source>
</evidence>
<evidence type="ECO:0000256" key="7">
    <source>
        <dbReference type="ARBA" id="ARBA00049244"/>
    </source>
</evidence>
<comment type="catalytic activity">
    <reaction evidence="7 8">
        <text>DNA(n) + a 2'-deoxyribonucleoside 5'-triphosphate = DNA(n+1) + diphosphate</text>
        <dbReference type="Rhea" id="RHEA:22508"/>
        <dbReference type="Rhea" id="RHEA-COMP:17339"/>
        <dbReference type="Rhea" id="RHEA-COMP:17340"/>
        <dbReference type="ChEBI" id="CHEBI:33019"/>
        <dbReference type="ChEBI" id="CHEBI:61560"/>
        <dbReference type="ChEBI" id="CHEBI:173112"/>
        <dbReference type="EC" id="2.7.7.7"/>
    </reaction>
</comment>
<dbReference type="Gene3D" id="3.90.1600.10">
    <property type="entry name" value="Palm domain of DNA polymerase"/>
    <property type="match status" value="1"/>
</dbReference>
<dbReference type="Gene3D" id="1.10.287.690">
    <property type="entry name" value="Helix hairpin bin"/>
    <property type="match status" value="1"/>
</dbReference>
<organism evidence="11 12">
    <name type="scientific">Cinchona calisaya</name>
    <dbReference type="NCBI Taxonomy" id="153742"/>
    <lineage>
        <taxon>Eukaryota</taxon>
        <taxon>Viridiplantae</taxon>
        <taxon>Streptophyta</taxon>
        <taxon>Embryophyta</taxon>
        <taxon>Tracheophyta</taxon>
        <taxon>Spermatophyta</taxon>
        <taxon>Magnoliopsida</taxon>
        <taxon>eudicotyledons</taxon>
        <taxon>Gunneridae</taxon>
        <taxon>Pentapetalae</taxon>
        <taxon>asterids</taxon>
        <taxon>lamiids</taxon>
        <taxon>Gentianales</taxon>
        <taxon>Rubiaceae</taxon>
        <taxon>Cinchonoideae</taxon>
        <taxon>Cinchoneae</taxon>
        <taxon>Cinchona</taxon>
    </lineage>
</organism>
<evidence type="ECO:0000256" key="4">
    <source>
        <dbReference type="ARBA" id="ARBA00022705"/>
    </source>
</evidence>
<evidence type="ECO:0000313" key="12">
    <source>
        <dbReference type="Proteomes" id="UP001630127"/>
    </source>
</evidence>
<keyword evidence="3 8" id="KW-0548">Nucleotidyltransferase</keyword>
<feature type="domain" description="DNA-directed DNA polymerase family B mitochondria/virus" evidence="10">
    <location>
        <begin position="169"/>
        <end position="256"/>
    </location>
</feature>
<protein>
    <recommendedName>
        <fullName evidence="8">DNA polymerase</fullName>
        <ecNumber evidence="8">2.7.7.7</ecNumber>
    </recommendedName>
</protein>
<dbReference type="InterPro" id="IPR004868">
    <property type="entry name" value="DNA-dir_DNA_pol_B_mt/vir"/>
</dbReference>
<evidence type="ECO:0000256" key="8">
    <source>
        <dbReference type="RuleBase" id="RU000442"/>
    </source>
</evidence>
<dbReference type="PANTHER" id="PTHR33568:SF3">
    <property type="entry name" value="DNA-DIRECTED DNA POLYMERASE"/>
    <property type="match status" value="1"/>
</dbReference>
<evidence type="ECO:0000313" key="11">
    <source>
        <dbReference type="EMBL" id="KAL3529529.1"/>
    </source>
</evidence>
<dbReference type="Proteomes" id="UP001630127">
    <property type="component" value="Unassembled WGS sequence"/>
</dbReference>
<keyword evidence="12" id="KW-1185">Reference proteome</keyword>
<feature type="compositionally biased region" description="Polar residues" evidence="9">
    <location>
        <begin position="714"/>
        <end position="734"/>
    </location>
</feature>
<dbReference type="InterPro" id="IPR006172">
    <property type="entry name" value="DNA-dir_DNA_pol_B"/>
</dbReference>
<dbReference type="InterPro" id="IPR043502">
    <property type="entry name" value="DNA/RNA_pol_sf"/>
</dbReference>
<dbReference type="SUPFAM" id="SSF56672">
    <property type="entry name" value="DNA/RNA polymerases"/>
    <property type="match status" value="1"/>
</dbReference>
<dbReference type="GO" id="GO:0006260">
    <property type="term" value="P:DNA replication"/>
    <property type="evidence" value="ECO:0007669"/>
    <property type="project" value="UniProtKB-KW"/>
</dbReference>
<dbReference type="AlphaFoldDB" id="A0ABD3ACS2"/>
<dbReference type="InterPro" id="IPR036397">
    <property type="entry name" value="RNaseH_sf"/>
</dbReference>
<proteinExistence type="inferred from homology"/>
<dbReference type="Gene3D" id="3.30.420.10">
    <property type="entry name" value="Ribonuclease H-like superfamily/Ribonuclease H"/>
    <property type="match status" value="1"/>
</dbReference>
<gene>
    <name evidence="11" type="ORF">ACH5RR_008851</name>
</gene>
<feature type="compositionally biased region" description="Basic and acidic residues" evidence="9">
    <location>
        <begin position="738"/>
        <end position="761"/>
    </location>
</feature>
<evidence type="ECO:0000256" key="3">
    <source>
        <dbReference type="ARBA" id="ARBA00022695"/>
    </source>
</evidence>
<dbReference type="EMBL" id="JBJUIK010000004">
    <property type="protein sequence ID" value="KAL3529529.1"/>
    <property type="molecule type" value="Genomic_DNA"/>
</dbReference>
<dbReference type="InterPro" id="IPR023211">
    <property type="entry name" value="DNA_pol_palm_dom_sf"/>
</dbReference>
<evidence type="ECO:0000256" key="5">
    <source>
        <dbReference type="ARBA" id="ARBA00022932"/>
    </source>
</evidence>
<name>A0ABD3ACS2_9GENT</name>